<evidence type="ECO:0000256" key="6">
    <source>
        <dbReference type="ARBA" id="ARBA00049244"/>
    </source>
</evidence>
<keyword evidence="5 7" id="KW-0238">DNA-binding</keyword>
<evidence type="ECO:0000256" key="3">
    <source>
        <dbReference type="ARBA" id="ARBA00022695"/>
    </source>
</evidence>
<comment type="similarity">
    <text evidence="1 7">Belongs to the DNA polymerase type-B family.</text>
</comment>
<evidence type="ECO:0000313" key="10">
    <source>
        <dbReference type="EMBL" id="SCY38074.1"/>
    </source>
</evidence>
<dbReference type="Pfam" id="PF00136">
    <property type="entry name" value="DNA_pol_B"/>
    <property type="match status" value="1"/>
</dbReference>
<dbReference type="EMBL" id="FMUX01000008">
    <property type="protein sequence ID" value="SCY38074.1"/>
    <property type="molecule type" value="Genomic_DNA"/>
</dbReference>
<dbReference type="Proteomes" id="UP000198870">
    <property type="component" value="Unassembled WGS sequence"/>
</dbReference>
<dbReference type="GO" id="GO:0009432">
    <property type="term" value="P:SOS response"/>
    <property type="evidence" value="ECO:0007669"/>
    <property type="project" value="TreeGrafter"/>
</dbReference>
<dbReference type="GO" id="GO:0003677">
    <property type="term" value="F:DNA binding"/>
    <property type="evidence" value="ECO:0007669"/>
    <property type="project" value="UniProtKB-KW"/>
</dbReference>
<dbReference type="InterPro" id="IPR050240">
    <property type="entry name" value="DNA_pol_type-B"/>
</dbReference>
<dbReference type="Gene3D" id="1.10.132.60">
    <property type="entry name" value="DNA polymerase family B, C-terminal domain"/>
    <property type="match status" value="1"/>
</dbReference>
<dbReference type="GO" id="GO:0003887">
    <property type="term" value="F:DNA-directed DNA polymerase activity"/>
    <property type="evidence" value="ECO:0007669"/>
    <property type="project" value="UniProtKB-KW"/>
</dbReference>
<feature type="domain" description="DNA-directed DNA polymerase family B exonuclease" evidence="9">
    <location>
        <begin position="225"/>
        <end position="308"/>
    </location>
</feature>
<comment type="catalytic activity">
    <reaction evidence="6 7">
        <text>DNA(n) + a 2'-deoxyribonucleoside 5'-triphosphate = DNA(n+1) + diphosphate</text>
        <dbReference type="Rhea" id="RHEA:22508"/>
        <dbReference type="Rhea" id="RHEA-COMP:17339"/>
        <dbReference type="Rhea" id="RHEA-COMP:17340"/>
        <dbReference type="ChEBI" id="CHEBI:33019"/>
        <dbReference type="ChEBI" id="CHEBI:61560"/>
        <dbReference type="ChEBI" id="CHEBI:173112"/>
        <dbReference type="EC" id="2.7.7.7"/>
    </reaction>
</comment>
<keyword evidence="4 7" id="KW-0239">DNA-directed DNA polymerase</keyword>
<evidence type="ECO:0000256" key="2">
    <source>
        <dbReference type="ARBA" id="ARBA00022679"/>
    </source>
</evidence>
<evidence type="ECO:0000313" key="11">
    <source>
        <dbReference type="Proteomes" id="UP000198870"/>
    </source>
</evidence>
<dbReference type="SUPFAM" id="SSF53098">
    <property type="entry name" value="Ribonuclease H-like"/>
    <property type="match status" value="1"/>
</dbReference>
<keyword evidence="11" id="KW-1185">Reference proteome</keyword>
<dbReference type="InterPro" id="IPR006133">
    <property type="entry name" value="DNA-dir_DNA_pol_B_exonuc"/>
</dbReference>
<dbReference type="PANTHER" id="PTHR10322">
    <property type="entry name" value="DNA POLYMERASE CATALYTIC SUBUNIT"/>
    <property type="match status" value="1"/>
</dbReference>
<dbReference type="AlphaFoldDB" id="A0A1G5FG32"/>
<evidence type="ECO:0000256" key="1">
    <source>
        <dbReference type="ARBA" id="ARBA00005755"/>
    </source>
</evidence>
<dbReference type="GO" id="GO:0000166">
    <property type="term" value="F:nucleotide binding"/>
    <property type="evidence" value="ECO:0007669"/>
    <property type="project" value="InterPro"/>
</dbReference>
<dbReference type="EC" id="2.7.7.7" evidence="7"/>
<dbReference type="Gene3D" id="1.10.287.690">
    <property type="entry name" value="Helix hairpin bin"/>
    <property type="match status" value="1"/>
</dbReference>
<dbReference type="InterPro" id="IPR006134">
    <property type="entry name" value="DNA-dir_DNA_pol_B_multi_dom"/>
</dbReference>
<feature type="domain" description="DNA-directed DNA polymerase family B multifunctional" evidence="8">
    <location>
        <begin position="402"/>
        <end position="729"/>
    </location>
</feature>
<dbReference type="Gene3D" id="2.40.50.590">
    <property type="match status" value="1"/>
</dbReference>
<protein>
    <recommendedName>
        <fullName evidence="7">DNA polymerase</fullName>
        <ecNumber evidence="7">2.7.7.7</ecNumber>
    </recommendedName>
</protein>
<name>A0A1G5FG32_9BACT</name>
<dbReference type="OrthoDB" id="52005at2"/>
<dbReference type="InterPro" id="IPR042087">
    <property type="entry name" value="DNA_pol_B_thumb"/>
</dbReference>
<dbReference type="InterPro" id="IPR043502">
    <property type="entry name" value="DNA/RNA_pol_sf"/>
</dbReference>
<dbReference type="PANTHER" id="PTHR10322:SF23">
    <property type="entry name" value="DNA POLYMERASE DELTA CATALYTIC SUBUNIT"/>
    <property type="match status" value="1"/>
</dbReference>
<organism evidence="10 11">
    <name type="scientific">Desulfoluna spongiiphila</name>
    <dbReference type="NCBI Taxonomy" id="419481"/>
    <lineage>
        <taxon>Bacteria</taxon>
        <taxon>Pseudomonadati</taxon>
        <taxon>Thermodesulfobacteriota</taxon>
        <taxon>Desulfobacteria</taxon>
        <taxon>Desulfobacterales</taxon>
        <taxon>Desulfolunaceae</taxon>
        <taxon>Desulfoluna</taxon>
    </lineage>
</organism>
<dbReference type="STRING" id="419481.SAMN05216233_10845"/>
<dbReference type="InterPro" id="IPR036397">
    <property type="entry name" value="RNaseH_sf"/>
</dbReference>
<evidence type="ECO:0000256" key="4">
    <source>
        <dbReference type="ARBA" id="ARBA00022932"/>
    </source>
</evidence>
<dbReference type="PROSITE" id="PS00116">
    <property type="entry name" value="DNA_POLYMERASE_B"/>
    <property type="match status" value="1"/>
</dbReference>
<dbReference type="SMART" id="SM00486">
    <property type="entry name" value="POLBc"/>
    <property type="match status" value="1"/>
</dbReference>
<evidence type="ECO:0000256" key="7">
    <source>
        <dbReference type="RuleBase" id="RU000442"/>
    </source>
</evidence>
<dbReference type="SUPFAM" id="SSF56672">
    <property type="entry name" value="DNA/RNA polymerases"/>
    <property type="match status" value="1"/>
</dbReference>
<dbReference type="Gene3D" id="3.90.1600.10">
    <property type="entry name" value="Palm domain of DNA polymerase"/>
    <property type="match status" value="2"/>
</dbReference>
<dbReference type="Pfam" id="PF03104">
    <property type="entry name" value="DNA_pol_B_exo1"/>
    <property type="match status" value="1"/>
</dbReference>
<dbReference type="NCBIfam" id="NF004421">
    <property type="entry name" value="PRK05762.1-2"/>
    <property type="match status" value="1"/>
</dbReference>
<dbReference type="InterPro" id="IPR017964">
    <property type="entry name" value="DNA-dir_DNA_pol_B_CS"/>
</dbReference>
<dbReference type="InterPro" id="IPR006172">
    <property type="entry name" value="DNA-dir_DNA_pol_B"/>
</dbReference>
<dbReference type="GO" id="GO:0045004">
    <property type="term" value="P:DNA replication proofreading"/>
    <property type="evidence" value="ECO:0007669"/>
    <property type="project" value="TreeGrafter"/>
</dbReference>
<sequence length="799" mass="90045">MDTLKGYILTREGVDTRDAHCLRYVGTSARGPFEITITTHRPLFFIHRGIPLPSELPPYERRAVELTDFQGHPVDALYFGSRNAHYKARKLCEESSVQTFEADVYPEDRYLMERFVYGGVEIHGPSRVQDGLIRFTDPTIRKADAMPSFSVLSLDIETGQRGELYSVACHFTAPVTRGDDGLPVSEGIVLMLDGQSRQQGAAAHTQWDRLPGCPCEALPGGGLMYRFPTEKALLQSFFRVLKGFDPDILIGWHVIGFDLLFLEGKCKKLGIPFLIGRNRKPPRIREIRKGIYRVEACGRVVIDGPPALRGAFYSFDNFRLETVASELLGTGKDIGDGVDKVAEIERRFREDKVALARYNLLDCTLVTDIFEKTGLIDHLLKRAIISGLPMDRVGMSVAAFDYFMLPQIHRKGLVAANVRDVESAGHAKGGFVFSKEAGFYEHVVVLDFKSLYPSIIRTFHIDPLSRLRAETAPSGTPPGIFFSRSEHVLPGYIQTLMENREQAKKAGDPHLSQAIKILMNSFYGVMGTPGCRFYHPDLPSAVTGTGQWVLKTTRRYLEEQGYEVIYGDTDSVFVCLKASEIAEGEVAPRNLVAELNTFMARKIEEEFGVVSRLELEFEKHFTRFFLPSLRGGGESAKKRYAGTVLTGGKEELVITGLEFVRSDWTRFARDLQFELFQRIFSDDEVEAWIKQKVTDLKNHVYDADLIYRKRLTKPPGEYTKTIPPHVKAALLLGDAGANARESRYVMTLRGPIPVELPHPDLDYPHYIEKQLVPIFDAVMMFFGTSYNEIIHGRQLSLFD</sequence>
<keyword evidence="2 7" id="KW-0808">Transferase</keyword>
<evidence type="ECO:0000259" key="9">
    <source>
        <dbReference type="Pfam" id="PF03104"/>
    </source>
</evidence>
<reference evidence="10 11" key="1">
    <citation type="submission" date="2016-10" db="EMBL/GenBank/DDBJ databases">
        <authorList>
            <person name="de Groot N.N."/>
        </authorList>
    </citation>
    <scope>NUCLEOTIDE SEQUENCE [LARGE SCALE GENOMIC DNA]</scope>
    <source>
        <strain evidence="10 11">AA1</strain>
    </source>
</reference>
<evidence type="ECO:0000256" key="5">
    <source>
        <dbReference type="ARBA" id="ARBA00023125"/>
    </source>
</evidence>
<dbReference type="PRINTS" id="PR00106">
    <property type="entry name" value="DNAPOLB"/>
</dbReference>
<dbReference type="InterPro" id="IPR023211">
    <property type="entry name" value="DNA_pol_palm_dom_sf"/>
</dbReference>
<evidence type="ECO:0000259" key="8">
    <source>
        <dbReference type="Pfam" id="PF00136"/>
    </source>
</evidence>
<gene>
    <name evidence="10" type="ORF">SAMN05216233_10845</name>
</gene>
<dbReference type="Gene3D" id="3.30.420.10">
    <property type="entry name" value="Ribonuclease H-like superfamily/Ribonuclease H"/>
    <property type="match status" value="1"/>
</dbReference>
<keyword evidence="7" id="KW-0235">DNA replication</keyword>
<accession>A0A1G5FG32</accession>
<dbReference type="RefSeq" id="WP_092210910.1">
    <property type="nucleotide sequence ID" value="NZ_FMUX01000008.1"/>
</dbReference>
<dbReference type="GO" id="GO:0008296">
    <property type="term" value="F:3'-5'-DNA exonuclease activity"/>
    <property type="evidence" value="ECO:0007669"/>
    <property type="project" value="TreeGrafter"/>
</dbReference>
<keyword evidence="3 7" id="KW-0548">Nucleotidyltransferase</keyword>
<dbReference type="InterPro" id="IPR012337">
    <property type="entry name" value="RNaseH-like_sf"/>
</dbReference>
<proteinExistence type="inferred from homology"/>